<evidence type="ECO:0008006" key="2">
    <source>
        <dbReference type="Google" id="ProtNLM"/>
    </source>
</evidence>
<comment type="caution">
    <text evidence="1">The sequence shown here is derived from an EMBL/GenBank/DDBJ whole genome shotgun (WGS) entry which is preliminary data.</text>
</comment>
<feature type="non-terminal residue" evidence="1">
    <location>
        <position position="204"/>
    </location>
</feature>
<dbReference type="InterPro" id="IPR011990">
    <property type="entry name" value="TPR-like_helical_dom_sf"/>
</dbReference>
<dbReference type="SUPFAM" id="SSF48452">
    <property type="entry name" value="TPR-like"/>
    <property type="match status" value="1"/>
</dbReference>
<sequence>MRTAPRFVTTITVGAALLWFAMSTAAAAPPESDPILEGAFQTAHAIPETQRQVSAMVRLANACAESGLRGLAERALEEAAALASQCTKPEPLMRQVGSAYVRNGLYEQAHKVADSIGQKRLALRLLTEIADAHLDSGDRQKALEALGEVVGLLEKTEDAAVRVEHLAAAARRYAKLGRREPAASLLREAAGAAAGAQDSRVADG</sequence>
<organism evidence="1">
    <name type="scientific">marine sediment metagenome</name>
    <dbReference type="NCBI Taxonomy" id="412755"/>
    <lineage>
        <taxon>unclassified sequences</taxon>
        <taxon>metagenomes</taxon>
        <taxon>ecological metagenomes</taxon>
    </lineage>
</organism>
<dbReference type="AlphaFoldDB" id="X1KQL1"/>
<dbReference type="EMBL" id="BARU01035774">
    <property type="protein sequence ID" value="GAH84303.1"/>
    <property type="molecule type" value="Genomic_DNA"/>
</dbReference>
<name>X1KQL1_9ZZZZ</name>
<reference evidence="1" key="1">
    <citation type="journal article" date="2014" name="Front. Microbiol.">
        <title>High frequency of phylogenetically diverse reductive dehalogenase-homologous genes in deep subseafloor sedimentary metagenomes.</title>
        <authorList>
            <person name="Kawai M."/>
            <person name="Futagami T."/>
            <person name="Toyoda A."/>
            <person name="Takaki Y."/>
            <person name="Nishi S."/>
            <person name="Hori S."/>
            <person name="Arai W."/>
            <person name="Tsubouchi T."/>
            <person name="Morono Y."/>
            <person name="Uchiyama I."/>
            <person name="Ito T."/>
            <person name="Fujiyama A."/>
            <person name="Inagaki F."/>
            <person name="Takami H."/>
        </authorList>
    </citation>
    <scope>NUCLEOTIDE SEQUENCE</scope>
    <source>
        <strain evidence="1">Expedition CK06-06</strain>
    </source>
</reference>
<protein>
    <recommendedName>
        <fullName evidence="2">MalT-like TPR region domain-containing protein</fullName>
    </recommendedName>
</protein>
<gene>
    <name evidence="1" type="ORF">S03H2_55946</name>
</gene>
<accession>X1KQL1</accession>
<evidence type="ECO:0000313" key="1">
    <source>
        <dbReference type="EMBL" id="GAH84303.1"/>
    </source>
</evidence>
<proteinExistence type="predicted"/>
<dbReference type="Gene3D" id="1.25.40.10">
    <property type="entry name" value="Tetratricopeptide repeat domain"/>
    <property type="match status" value="1"/>
</dbReference>